<gene>
    <name evidence="1" type="ORF">SAMN04487771_104210</name>
</gene>
<proteinExistence type="predicted"/>
<reference evidence="1 2" key="1">
    <citation type="submission" date="2016-10" db="EMBL/GenBank/DDBJ databases">
        <authorList>
            <person name="de Groot N.N."/>
        </authorList>
    </citation>
    <scope>NUCLEOTIDE SEQUENCE [LARGE SCALE GENOMIC DNA]</scope>
    <source>
        <strain evidence="1 2">KH1P1</strain>
    </source>
</reference>
<organism evidence="1 2">
    <name type="scientific">[Clostridium] aminophilum</name>
    <dbReference type="NCBI Taxonomy" id="1526"/>
    <lineage>
        <taxon>Bacteria</taxon>
        <taxon>Bacillati</taxon>
        <taxon>Bacillota</taxon>
        <taxon>Clostridia</taxon>
        <taxon>Lachnospirales</taxon>
        <taxon>Lachnospiraceae</taxon>
    </lineage>
</organism>
<dbReference type="AlphaFoldDB" id="A0A1I0H3X2"/>
<evidence type="ECO:0000313" key="2">
    <source>
        <dbReference type="Proteomes" id="UP000199820"/>
    </source>
</evidence>
<sequence>MTGEELQTSIRNIMYGVNDYGIEIFTFLREEEELKIKKLRSTDKLLVGTKNRLAETVNNLYLSEDAEFEMSENIADNKKAIYEIELTDDYNPFSFLEGAMECQEYYSERDRRYLAGLFF</sequence>
<accession>A0A1I0H3X2</accession>
<dbReference type="RefSeq" id="WP_074650070.1">
    <property type="nucleotide sequence ID" value="NZ_FOIL01000042.1"/>
</dbReference>
<evidence type="ECO:0000313" key="1">
    <source>
        <dbReference type="EMBL" id="SET77491.1"/>
    </source>
</evidence>
<protein>
    <submittedName>
        <fullName evidence="1">Uncharacterized protein</fullName>
    </submittedName>
</protein>
<name>A0A1I0H3X2_9FIRM</name>
<keyword evidence="2" id="KW-1185">Reference proteome</keyword>
<dbReference type="EMBL" id="FOIL01000042">
    <property type="protein sequence ID" value="SET77491.1"/>
    <property type="molecule type" value="Genomic_DNA"/>
</dbReference>
<dbReference type="Proteomes" id="UP000199820">
    <property type="component" value="Unassembled WGS sequence"/>
</dbReference>